<proteinExistence type="predicted"/>
<reference evidence="1" key="2">
    <citation type="submission" date="2025-09" db="UniProtKB">
        <authorList>
            <consortium name="EnsemblPlants"/>
        </authorList>
    </citation>
    <scope>IDENTIFICATION</scope>
</reference>
<sequence>MNIVKEEAATDEEQEQPLKPKPLPNPSGYALASKSVDQPLLNLTTTFRPSSSSGQPSPVPASFDAPICLEGTPISGAFSTPRDEDESSSRKDYKRSRELKKLALVRRSIKRARPTKDSDEASAKLRSRKSVPNKELCVWQPSLSDNPRASAEEIMMMFDSLRRRTMQLDEKKDSTKRADLKAGALMMQNNMRINNVKMVGHVPGIEVGDIFFYRIEMCIVGLHAPAMAGIDYMPLRSVGKDETLTVCIISSGGYENEEDDTDILVYTGQGGNSRGKEKHDQKLERGNLALMNSKNKNTQIRVVRSTRDPFRHSEKIYIYDGLYRIEESWMEKAKNGFNVFKYKLRREPGQPDGISVWKIAQKWKENPATRENVIQLDLSSNVENLPVCLVNDVGNVNGSIHFNYVTGVKYLRPLSREKQLQSCKCPSVCLPGDTDCSCVQQNGGDLPYTSSGLLVKHTPMLYECSSNCMCSENCRNRVTQKGIILNFEVFWTGDRGWGLRSWDPIHAGAFICEYAGEVIDETKMNVDVKGDDYIFHTSCPSDKVSRWNQGSTELLEEASTSAITESFKQLPIIISAKDSGNVARFLNHSCSPNLLWQAVQYDHGDDRYPHIMFFAIKHIPPMTELTYDYGTRGAPPGFEGQSRKVCKLKPCLCGSTNCRGYF</sequence>
<dbReference type="EnsemblPlants" id="AVESA.00010b.r2.2AG0223380.1">
    <property type="protein sequence ID" value="AVESA.00010b.r2.2AG0223380.1.CDS.1"/>
    <property type="gene ID" value="AVESA.00010b.r2.2AG0223380"/>
</dbReference>
<organism evidence="1 2">
    <name type="scientific">Avena sativa</name>
    <name type="common">Oat</name>
    <dbReference type="NCBI Taxonomy" id="4498"/>
    <lineage>
        <taxon>Eukaryota</taxon>
        <taxon>Viridiplantae</taxon>
        <taxon>Streptophyta</taxon>
        <taxon>Embryophyta</taxon>
        <taxon>Tracheophyta</taxon>
        <taxon>Spermatophyta</taxon>
        <taxon>Magnoliopsida</taxon>
        <taxon>Liliopsida</taxon>
        <taxon>Poales</taxon>
        <taxon>Poaceae</taxon>
        <taxon>BOP clade</taxon>
        <taxon>Pooideae</taxon>
        <taxon>Poodae</taxon>
        <taxon>Poeae</taxon>
        <taxon>Poeae Chloroplast Group 1 (Aveneae type)</taxon>
        <taxon>Aveninae</taxon>
        <taxon>Avena</taxon>
    </lineage>
</organism>
<reference evidence="1" key="1">
    <citation type="submission" date="2021-05" db="EMBL/GenBank/DDBJ databases">
        <authorList>
            <person name="Scholz U."/>
            <person name="Mascher M."/>
            <person name="Fiebig A."/>
        </authorList>
    </citation>
    <scope>NUCLEOTIDE SEQUENCE [LARGE SCALE GENOMIC DNA]</scope>
</reference>
<accession>A0ACD5UB32</accession>
<protein>
    <submittedName>
        <fullName evidence="1">Uncharacterized protein</fullName>
    </submittedName>
</protein>
<name>A0ACD5UB32_AVESA</name>
<evidence type="ECO:0000313" key="1">
    <source>
        <dbReference type="EnsemblPlants" id="AVESA.00010b.r2.2AG0223380.1.CDS.1"/>
    </source>
</evidence>
<dbReference type="Proteomes" id="UP001732700">
    <property type="component" value="Chromosome 2A"/>
</dbReference>
<keyword evidence="2" id="KW-1185">Reference proteome</keyword>
<evidence type="ECO:0000313" key="2">
    <source>
        <dbReference type="Proteomes" id="UP001732700"/>
    </source>
</evidence>